<name>A0ACB9RS29_9MYRT</name>
<proteinExistence type="predicted"/>
<evidence type="ECO:0000313" key="1">
    <source>
        <dbReference type="EMBL" id="KAI4381823.1"/>
    </source>
</evidence>
<organism evidence="1 2">
    <name type="scientific">Melastoma candidum</name>
    <dbReference type="NCBI Taxonomy" id="119954"/>
    <lineage>
        <taxon>Eukaryota</taxon>
        <taxon>Viridiplantae</taxon>
        <taxon>Streptophyta</taxon>
        <taxon>Embryophyta</taxon>
        <taxon>Tracheophyta</taxon>
        <taxon>Spermatophyta</taxon>
        <taxon>Magnoliopsida</taxon>
        <taxon>eudicotyledons</taxon>
        <taxon>Gunneridae</taxon>
        <taxon>Pentapetalae</taxon>
        <taxon>rosids</taxon>
        <taxon>malvids</taxon>
        <taxon>Myrtales</taxon>
        <taxon>Melastomataceae</taxon>
        <taxon>Melastomatoideae</taxon>
        <taxon>Melastomateae</taxon>
        <taxon>Melastoma</taxon>
    </lineage>
</organism>
<sequence>MSSSSLSPPLAAVLLVACCVICAVEASVHEYRGEKFVSKGNAFVVHAGSEGIYSSLSSEQNDTGVASDGEAYIKFERIKFRRPKEYSNVSSGLIQAIIFEVEDRETIGGSAYGGQRAVCCTADLAKLGVCTEGRIIYRPSPSNPIWPYVFGVAFEIDDEVAALRMRAIPITKTGMYNLYFIHCDPNVKDLTVEGKTIWKNPSGYLPGRMAPLMKFYGFMSLAFVLLGVFWFSQYAKFWREILPLQNCITLVITLGMFEMALWYFDYAEFNETGVRPTGITIWAVSFGNVKRTVSRLIILIVSMGYGVVRPTLGGLTSKVVLLGLTFFLASEVLELVENVGAISDLSGKARLFLVLPVGLLDAFFIIWIFTSLSSTLSKLQSRRMMVKLDIYRKFTNALAVAVIVSVGWTCYELYFKSKDVYNEHWQNAWVIPAFWQVLSFSLLCVICALWAPSQSSRRYAYSADAGDEFDREETTLTLIKPSTLPSKDYRSPDVRSAQASNVMTVDSGMEEEKTE</sequence>
<evidence type="ECO:0000313" key="2">
    <source>
        <dbReference type="Proteomes" id="UP001057402"/>
    </source>
</evidence>
<dbReference type="Proteomes" id="UP001057402">
    <property type="component" value="Chromosome 3"/>
</dbReference>
<dbReference type="EMBL" id="CM042882">
    <property type="protein sequence ID" value="KAI4381823.1"/>
    <property type="molecule type" value="Genomic_DNA"/>
</dbReference>
<accession>A0ACB9RS29</accession>
<keyword evidence="2" id="KW-1185">Reference proteome</keyword>
<reference evidence="2" key="1">
    <citation type="journal article" date="2023" name="Front. Plant Sci.">
        <title>Chromosomal-level genome assembly of Melastoma candidum provides insights into trichome evolution.</title>
        <authorList>
            <person name="Zhong Y."/>
            <person name="Wu W."/>
            <person name="Sun C."/>
            <person name="Zou P."/>
            <person name="Liu Y."/>
            <person name="Dai S."/>
            <person name="Zhou R."/>
        </authorList>
    </citation>
    <scope>NUCLEOTIDE SEQUENCE [LARGE SCALE GENOMIC DNA]</scope>
</reference>
<gene>
    <name evidence="1" type="ORF">MLD38_007860</name>
</gene>
<comment type="caution">
    <text evidence="1">The sequence shown here is derived from an EMBL/GenBank/DDBJ whole genome shotgun (WGS) entry which is preliminary data.</text>
</comment>
<protein>
    <submittedName>
        <fullName evidence="1">Uncharacterized protein</fullName>
    </submittedName>
</protein>